<organism evidence="2 3">
    <name type="scientific">Thermosipho ferrireducens</name>
    <dbReference type="NCBI Taxonomy" id="2571116"/>
    <lineage>
        <taxon>Bacteria</taxon>
        <taxon>Thermotogati</taxon>
        <taxon>Thermotogota</taxon>
        <taxon>Thermotogae</taxon>
        <taxon>Thermotogales</taxon>
        <taxon>Fervidobacteriaceae</taxon>
        <taxon>Thermosipho</taxon>
    </lineage>
</organism>
<name>A0ABX7SA64_9BACT</name>
<evidence type="ECO:0000313" key="2">
    <source>
        <dbReference type="EMBL" id="QTA38856.1"/>
    </source>
</evidence>
<dbReference type="Proteomes" id="UP000671862">
    <property type="component" value="Chromosome"/>
</dbReference>
<evidence type="ECO:0000256" key="1">
    <source>
        <dbReference type="SAM" id="Coils"/>
    </source>
</evidence>
<dbReference type="EMBL" id="CP071446">
    <property type="protein sequence ID" value="QTA38856.1"/>
    <property type="molecule type" value="Genomic_DNA"/>
</dbReference>
<feature type="coiled-coil region" evidence="1">
    <location>
        <begin position="62"/>
        <end position="89"/>
    </location>
</feature>
<keyword evidence="1" id="KW-0175">Coiled coil</keyword>
<reference evidence="2 3" key="1">
    <citation type="submission" date="2021-03" db="EMBL/GenBank/DDBJ databases">
        <title>Thermosipho ferrireducens sp.nov., an anaerobic thermophilic iron-reducing bacterium isolated from a deep-sea hydrothermal sulfide deposits.</title>
        <authorList>
            <person name="Zeng X."/>
            <person name="Chen Y."/>
            <person name="Shao Z."/>
        </authorList>
    </citation>
    <scope>NUCLEOTIDE SEQUENCE [LARGE SCALE GENOMIC DNA]</scope>
    <source>
        <strain evidence="2 3">JL129W03</strain>
    </source>
</reference>
<keyword evidence="3" id="KW-1185">Reference proteome</keyword>
<accession>A0ABX7SA64</accession>
<proteinExistence type="predicted"/>
<gene>
    <name evidence="2" type="ORF">JYK00_00335</name>
</gene>
<sequence>MMNKIDRKLIPFVETEGTILCSHCNKSYEIPKVQKLHTILVTDCPYCGRQNINLITNSINYIDEILEKIKKFEKDLKELKKSLEIEMQESGCIDNYPEAFFEKSKGKIKIV</sequence>
<protein>
    <submittedName>
        <fullName evidence="2">Uncharacterized protein</fullName>
    </submittedName>
</protein>
<evidence type="ECO:0000313" key="3">
    <source>
        <dbReference type="Proteomes" id="UP000671862"/>
    </source>
</evidence>